<gene>
    <name evidence="9" type="ORF">HNR13_001755</name>
</gene>
<evidence type="ECO:0000256" key="1">
    <source>
        <dbReference type="ARBA" id="ARBA00011073"/>
    </source>
</evidence>
<feature type="domain" description="Peptidase S8/S53" evidence="8">
    <location>
        <begin position="61"/>
        <end position="322"/>
    </location>
</feature>
<reference evidence="9 10" key="1">
    <citation type="submission" date="2020-07" db="EMBL/GenBank/DDBJ databases">
        <title>Sequencing the genomes of 1000 actinobacteria strains.</title>
        <authorList>
            <person name="Klenk H.-P."/>
        </authorList>
    </citation>
    <scope>NUCLEOTIDE SEQUENCE [LARGE SCALE GENOMIC DNA]</scope>
    <source>
        <strain evidence="9 10">DSM 15165</strain>
    </source>
</reference>
<evidence type="ECO:0000256" key="6">
    <source>
        <dbReference type="SAM" id="Phobius"/>
    </source>
</evidence>
<dbReference type="AlphaFoldDB" id="A0A853CSX9"/>
<dbReference type="PANTHER" id="PTHR43806">
    <property type="entry name" value="PEPTIDASE S8"/>
    <property type="match status" value="1"/>
</dbReference>
<evidence type="ECO:0000256" key="2">
    <source>
        <dbReference type="ARBA" id="ARBA00022670"/>
    </source>
</evidence>
<evidence type="ECO:0000256" key="7">
    <source>
        <dbReference type="SAM" id="SignalP"/>
    </source>
</evidence>
<dbReference type="Gene3D" id="3.40.50.200">
    <property type="entry name" value="Peptidase S8/S53 domain"/>
    <property type="match status" value="1"/>
</dbReference>
<dbReference type="InterPro" id="IPR022398">
    <property type="entry name" value="Peptidase_S8_His-AS"/>
</dbReference>
<evidence type="ECO:0000313" key="10">
    <source>
        <dbReference type="Proteomes" id="UP000578352"/>
    </source>
</evidence>
<keyword evidence="6" id="KW-1133">Transmembrane helix</keyword>
<proteinExistence type="inferred from homology"/>
<dbReference type="PROSITE" id="PS00138">
    <property type="entry name" value="SUBTILASE_SER"/>
    <property type="match status" value="1"/>
</dbReference>
<evidence type="ECO:0000313" key="9">
    <source>
        <dbReference type="EMBL" id="NYJ23468.1"/>
    </source>
</evidence>
<comment type="caution">
    <text evidence="9">The sequence shown here is derived from an EMBL/GenBank/DDBJ whole genome shotgun (WGS) entry which is preliminary data.</text>
</comment>
<evidence type="ECO:0000259" key="8">
    <source>
        <dbReference type="Pfam" id="PF00082"/>
    </source>
</evidence>
<dbReference type="InterPro" id="IPR006311">
    <property type="entry name" value="TAT_signal"/>
</dbReference>
<keyword evidence="6" id="KW-0472">Membrane</keyword>
<dbReference type="InterPro" id="IPR023828">
    <property type="entry name" value="Peptidase_S8_Ser-AS"/>
</dbReference>
<dbReference type="SUPFAM" id="SSF52743">
    <property type="entry name" value="Subtilisin-like"/>
    <property type="match status" value="1"/>
</dbReference>
<dbReference type="Proteomes" id="UP000578352">
    <property type="component" value="Unassembled WGS sequence"/>
</dbReference>
<dbReference type="PANTHER" id="PTHR43806:SF11">
    <property type="entry name" value="CEREVISIN-RELATED"/>
    <property type="match status" value="1"/>
</dbReference>
<feature type="chain" id="PRO_5033062508" evidence="7">
    <location>
        <begin position="38"/>
        <end position="431"/>
    </location>
</feature>
<keyword evidence="7" id="KW-0732">Signal</keyword>
<dbReference type="RefSeq" id="WP_343063509.1">
    <property type="nucleotide sequence ID" value="NZ_BAABEH010000001.1"/>
</dbReference>
<comment type="similarity">
    <text evidence="1 5">Belongs to the peptidase S8 family.</text>
</comment>
<feature type="transmembrane region" description="Helical" evidence="6">
    <location>
        <begin position="399"/>
        <end position="422"/>
    </location>
</feature>
<feature type="active site" description="Charge relay system" evidence="5">
    <location>
        <position position="273"/>
    </location>
</feature>
<keyword evidence="6" id="KW-0812">Transmembrane</keyword>
<accession>A0A853CSX9</accession>
<feature type="active site" description="Charge relay system" evidence="5">
    <location>
        <position position="70"/>
    </location>
</feature>
<dbReference type="PROSITE" id="PS51318">
    <property type="entry name" value="TAT"/>
    <property type="match status" value="1"/>
</dbReference>
<evidence type="ECO:0000256" key="5">
    <source>
        <dbReference type="PROSITE-ProRule" id="PRU01240"/>
    </source>
</evidence>
<dbReference type="GO" id="GO:0006508">
    <property type="term" value="P:proteolysis"/>
    <property type="evidence" value="ECO:0007669"/>
    <property type="project" value="UniProtKB-KW"/>
</dbReference>
<sequence>MPHPGRLTRLRRTLAAGATALAAALVVGIAPATAAHADQVRDLEYWLTEYGFAQAWQTTKGAGVKVAIIDTGVDGTVPDLAGAVTGGTDVSGVGAANGQKPLGDGDAADHGTWVASLLAGRGTGPDSGVLGAAPQASVLTASVALGKSTGAVNSDDQIAQAVRWAVDAGASVINISLTRNTLDWPTSWDDAFQYAFSHDVVVVAAAGNRGSGTTEVGAPATIPGVLTVAGVDRAGQASFDASSQGITIGVSAPSEQLVGANPGGGYVQWAGTSGAAPLVAGAVALVRAAHPELKAPDVINRIIRTARPAGGGAVPSPVYGYGLLDAAAAVTATVPHVSANPMGDLTEWIHIHRRAQAPATAVPQTPGAQAAPAPAKLSPERPVEWESFFWPRWSVLTTLWLPFALIAGFVTLLALGGVGAWLHFRRADGRG</sequence>
<protein>
    <submittedName>
        <fullName evidence="9">Type VII secretion-associated serine protease mycosin</fullName>
    </submittedName>
</protein>
<dbReference type="InterPro" id="IPR050131">
    <property type="entry name" value="Peptidase_S8_subtilisin-like"/>
</dbReference>
<dbReference type="PRINTS" id="PR00723">
    <property type="entry name" value="SUBTILISIN"/>
</dbReference>
<organism evidence="9 10">
    <name type="scientific">Leifsonia shinshuensis</name>
    <dbReference type="NCBI Taxonomy" id="150026"/>
    <lineage>
        <taxon>Bacteria</taxon>
        <taxon>Bacillati</taxon>
        <taxon>Actinomycetota</taxon>
        <taxon>Actinomycetes</taxon>
        <taxon>Micrococcales</taxon>
        <taxon>Microbacteriaceae</taxon>
        <taxon>Leifsonia</taxon>
    </lineage>
</organism>
<dbReference type="InterPro" id="IPR015500">
    <property type="entry name" value="Peptidase_S8_subtilisin-rel"/>
</dbReference>
<dbReference type="EMBL" id="JACCFL010000001">
    <property type="protein sequence ID" value="NYJ23468.1"/>
    <property type="molecule type" value="Genomic_DNA"/>
</dbReference>
<keyword evidence="2 5" id="KW-0645">Protease</keyword>
<dbReference type="GO" id="GO:0004252">
    <property type="term" value="F:serine-type endopeptidase activity"/>
    <property type="evidence" value="ECO:0007669"/>
    <property type="project" value="UniProtKB-UniRule"/>
</dbReference>
<evidence type="ECO:0000256" key="4">
    <source>
        <dbReference type="ARBA" id="ARBA00022825"/>
    </source>
</evidence>
<keyword evidence="4 5" id="KW-0720">Serine protease</keyword>
<dbReference type="PROSITE" id="PS51892">
    <property type="entry name" value="SUBTILASE"/>
    <property type="match status" value="1"/>
</dbReference>
<dbReference type="InterPro" id="IPR000209">
    <property type="entry name" value="Peptidase_S8/S53_dom"/>
</dbReference>
<keyword evidence="3 5" id="KW-0378">Hydrolase</keyword>
<name>A0A853CSX9_9MICO</name>
<feature type="active site" description="Charge relay system" evidence="5">
    <location>
        <position position="110"/>
    </location>
</feature>
<evidence type="ECO:0000256" key="3">
    <source>
        <dbReference type="ARBA" id="ARBA00022801"/>
    </source>
</evidence>
<dbReference type="InterPro" id="IPR036852">
    <property type="entry name" value="Peptidase_S8/S53_dom_sf"/>
</dbReference>
<dbReference type="PROSITE" id="PS00137">
    <property type="entry name" value="SUBTILASE_HIS"/>
    <property type="match status" value="1"/>
</dbReference>
<feature type="signal peptide" evidence="7">
    <location>
        <begin position="1"/>
        <end position="37"/>
    </location>
</feature>
<dbReference type="Pfam" id="PF00082">
    <property type="entry name" value="Peptidase_S8"/>
    <property type="match status" value="1"/>
</dbReference>